<evidence type="ECO:0000256" key="1">
    <source>
        <dbReference type="SAM" id="SignalP"/>
    </source>
</evidence>
<dbReference type="STRING" id="442341.SAMN04487959_10949"/>
<dbReference type="Proteomes" id="UP000199040">
    <property type="component" value="Unassembled WGS sequence"/>
</dbReference>
<dbReference type="EMBL" id="FOPY01000009">
    <property type="protein sequence ID" value="SFH77136.1"/>
    <property type="molecule type" value="Genomic_DNA"/>
</dbReference>
<keyword evidence="1" id="KW-0732">Signal</keyword>
<dbReference type="PROSITE" id="PS51257">
    <property type="entry name" value="PROKAR_LIPOPROTEIN"/>
    <property type="match status" value="1"/>
</dbReference>
<feature type="signal peptide" evidence="1">
    <location>
        <begin position="1"/>
        <end position="20"/>
    </location>
</feature>
<name>A0A1I3CS41_9GAMM</name>
<sequence length="197" mass="21125">MRLFKTVAWLGGLLAFMIVAGCASSPHYLQTNPKVSGNLPQVGSGQRVTVTVVDGRESNVLGTRSGAAMANDTITVEAYDVIPKLQAQAEAALSQMGFSPTTEPAPNRPSMTLTLAQLSYDKADAEPVIDKTQLLARLRAEVANDSLVYTGTYTAKREQTTALSPNREANTEMVNDVLSRALARTFNDPQVGQLLAR</sequence>
<keyword evidence="3" id="KW-1185">Reference proteome</keyword>
<keyword evidence="2" id="KW-0449">Lipoprotein</keyword>
<protein>
    <submittedName>
        <fullName evidence="2">Uncharacterized lipoprotein</fullName>
    </submittedName>
</protein>
<organism evidence="2 3">
    <name type="scientific">Modicisalibacter xianhensis</name>
    <dbReference type="NCBI Taxonomy" id="442341"/>
    <lineage>
        <taxon>Bacteria</taxon>
        <taxon>Pseudomonadati</taxon>
        <taxon>Pseudomonadota</taxon>
        <taxon>Gammaproteobacteria</taxon>
        <taxon>Oceanospirillales</taxon>
        <taxon>Halomonadaceae</taxon>
        <taxon>Modicisalibacter</taxon>
    </lineage>
</organism>
<dbReference type="AlphaFoldDB" id="A0A1I3CS41"/>
<dbReference type="Pfam" id="PF03923">
    <property type="entry name" value="Lipoprotein_16"/>
    <property type="match status" value="1"/>
</dbReference>
<evidence type="ECO:0000313" key="2">
    <source>
        <dbReference type="EMBL" id="SFH77136.1"/>
    </source>
</evidence>
<proteinExistence type="predicted"/>
<reference evidence="2 3" key="1">
    <citation type="submission" date="2016-10" db="EMBL/GenBank/DDBJ databases">
        <authorList>
            <person name="de Groot N.N."/>
        </authorList>
    </citation>
    <scope>NUCLEOTIDE SEQUENCE [LARGE SCALE GENOMIC DNA]</scope>
    <source>
        <strain evidence="2 3">CGMCC 1.6848</strain>
    </source>
</reference>
<accession>A0A1I3CS41</accession>
<dbReference type="InterPro" id="IPR005619">
    <property type="entry name" value="Uncharacterised_YajG"/>
</dbReference>
<gene>
    <name evidence="2" type="ORF">SAMN04487959_10949</name>
</gene>
<feature type="chain" id="PRO_5011750424" evidence="1">
    <location>
        <begin position="21"/>
        <end position="197"/>
    </location>
</feature>
<evidence type="ECO:0000313" key="3">
    <source>
        <dbReference type="Proteomes" id="UP000199040"/>
    </source>
</evidence>
<dbReference type="RefSeq" id="WP_092847118.1">
    <property type="nucleotide sequence ID" value="NZ_FOPY01000009.1"/>
</dbReference>